<feature type="binding site" description="axial binding residue" evidence="22">
    <location>
        <position position="267"/>
    </location>
    <ligand>
        <name>heme c</name>
        <dbReference type="ChEBI" id="CHEBI:61717"/>
        <label>1</label>
    </ligand>
    <ligandPart>
        <name>Fe</name>
        <dbReference type="ChEBI" id="CHEBI:18248"/>
    </ligandPart>
</feature>
<dbReference type="GO" id="GO:0006119">
    <property type="term" value="P:oxidative phosphorylation"/>
    <property type="evidence" value="ECO:0007669"/>
    <property type="project" value="UniProtKB-UniPathway"/>
</dbReference>
<dbReference type="PANTHER" id="PTHR33751:SF1">
    <property type="entry name" value="CBB3-TYPE CYTOCHROME C OXIDASE SUBUNIT FIXP"/>
    <property type="match status" value="1"/>
</dbReference>
<feature type="region of interest" description="Disordered" evidence="24">
    <location>
        <begin position="1"/>
        <end position="22"/>
    </location>
</feature>
<feature type="binding site" description="axial binding residue" evidence="22">
    <location>
        <position position="226"/>
    </location>
    <ligand>
        <name>heme c</name>
        <dbReference type="ChEBI" id="CHEBI:61717"/>
        <label>2</label>
    </ligand>
    <ligandPart>
        <name>Fe</name>
        <dbReference type="ChEBI" id="CHEBI:18248"/>
    </ligandPart>
</feature>
<dbReference type="PRINTS" id="PR00605">
    <property type="entry name" value="CYTCHROMECIC"/>
</dbReference>
<keyword evidence="10 25" id="KW-0812">Transmembrane</keyword>
<dbReference type="InterPro" id="IPR009056">
    <property type="entry name" value="Cyt_c-like_dom"/>
</dbReference>
<evidence type="ECO:0000256" key="7">
    <source>
        <dbReference type="ARBA" id="ARBA00022519"/>
    </source>
</evidence>
<keyword evidence="6 21" id="KW-1003">Cell membrane</keyword>
<feature type="compositionally biased region" description="Polar residues" evidence="24">
    <location>
        <begin position="1"/>
        <end position="17"/>
    </location>
</feature>
<name>A0A564G5I2_9HYPH</name>
<feature type="domain" description="Cytochrome c" evidence="26">
    <location>
        <begin position="209"/>
        <end position="290"/>
    </location>
</feature>
<dbReference type="GO" id="GO:0016491">
    <property type="term" value="F:oxidoreductase activity"/>
    <property type="evidence" value="ECO:0007669"/>
    <property type="project" value="UniProtKB-KW"/>
</dbReference>
<keyword evidence="17 21" id="KW-0408">Iron</keyword>
<reference evidence="28 29" key="1">
    <citation type="submission" date="2019-06" db="EMBL/GenBank/DDBJ databases">
        <authorList>
            <person name="Rodrigo-Torres L."/>
            <person name="Arahal R. D."/>
            <person name="Lucena T."/>
        </authorList>
    </citation>
    <scope>NUCLEOTIDE SEQUENCE [LARGE SCALE GENOMIC DNA]</scope>
    <source>
        <strain evidence="28 29">SW08-7</strain>
    </source>
</reference>
<evidence type="ECO:0000256" key="5">
    <source>
        <dbReference type="ARBA" id="ARBA00022448"/>
    </source>
</evidence>
<keyword evidence="5 21" id="KW-0813">Transport</keyword>
<dbReference type="Proteomes" id="UP001055303">
    <property type="component" value="Unassembled WGS sequence"/>
</dbReference>
<comment type="function">
    <text evidence="20">C-type cytochrome. Part of the cbb3-type cytochrome c oxidase complex. FixP subunit is required for transferring electrons from donor cytochrome c via its heme groups to FixO subunit. From there, electrons are shuttled to the catalytic binuclear center of FixN subunit where oxygen reduction takes place. The complex also functions as a proton pump.</text>
</comment>
<dbReference type="Pfam" id="PF14715">
    <property type="entry name" value="FixP_N"/>
    <property type="match status" value="1"/>
</dbReference>
<dbReference type="PANTHER" id="PTHR33751">
    <property type="entry name" value="CBB3-TYPE CYTOCHROME C OXIDASE SUBUNIT FIXP"/>
    <property type="match status" value="1"/>
</dbReference>
<evidence type="ECO:0000256" key="2">
    <source>
        <dbReference type="ARBA" id="ARBA00004673"/>
    </source>
</evidence>
<evidence type="ECO:0000256" key="3">
    <source>
        <dbReference type="ARBA" id="ARBA00006113"/>
    </source>
</evidence>
<dbReference type="RefSeq" id="WP_373322014.1">
    <property type="nucleotide sequence ID" value="NZ_BPQI01000143.1"/>
</dbReference>
<keyword evidence="15 25" id="KW-1133">Transmembrane helix</keyword>
<dbReference type="InterPro" id="IPR008168">
    <property type="entry name" value="Cyt_C_IC"/>
</dbReference>
<evidence type="ECO:0000256" key="4">
    <source>
        <dbReference type="ARBA" id="ARBA00011203"/>
    </source>
</evidence>
<dbReference type="Gene3D" id="1.10.760.10">
    <property type="entry name" value="Cytochrome c-like domain"/>
    <property type="match status" value="2"/>
</dbReference>
<evidence type="ECO:0000256" key="12">
    <source>
        <dbReference type="ARBA" id="ARBA00022737"/>
    </source>
</evidence>
<feature type="binding site" description="covalent" evidence="23">
    <location>
        <position position="128"/>
    </location>
    <ligand>
        <name>heme c</name>
        <dbReference type="ChEBI" id="CHEBI:61717"/>
        <label>1</label>
    </ligand>
</feature>
<dbReference type="GO" id="GO:0005886">
    <property type="term" value="C:plasma membrane"/>
    <property type="evidence" value="ECO:0007669"/>
    <property type="project" value="UniProtKB-SubCell"/>
</dbReference>
<dbReference type="InterPro" id="IPR032858">
    <property type="entry name" value="CcoP_N"/>
</dbReference>
<dbReference type="GO" id="GO:0020037">
    <property type="term" value="F:heme binding"/>
    <property type="evidence" value="ECO:0007669"/>
    <property type="project" value="InterPro"/>
</dbReference>
<dbReference type="EMBL" id="CABFVH010000060">
    <property type="protein sequence ID" value="VUF15567.1"/>
    <property type="molecule type" value="Genomic_DNA"/>
</dbReference>
<dbReference type="SUPFAM" id="SSF46626">
    <property type="entry name" value="Cytochrome c"/>
    <property type="match status" value="2"/>
</dbReference>
<dbReference type="GO" id="GO:1902600">
    <property type="term" value="P:proton transmembrane transport"/>
    <property type="evidence" value="ECO:0007669"/>
    <property type="project" value="UniProtKB-KW"/>
</dbReference>
<accession>A0A564G5I2</accession>
<dbReference type="GO" id="GO:0009055">
    <property type="term" value="F:electron transfer activity"/>
    <property type="evidence" value="ECO:0007669"/>
    <property type="project" value="InterPro"/>
</dbReference>
<dbReference type="PROSITE" id="PS51007">
    <property type="entry name" value="CYTC"/>
    <property type="match status" value="2"/>
</dbReference>
<dbReference type="AlphaFoldDB" id="A0A564G5I2"/>
<evidence type="ECO:0000313" key="30">
    <source>
        <dbReference type="Proteomes" id="UP001055303"/>
    </source>
</evidence>
<organism evidence="28 29">
    <name type="scientific">Methylobacterium dankookense</name>
    <dbReference type="NCBI Taxonomy" id="560405"/>
    <lineage>
        <taxon>Bacteria</taxon>
        <taxon>Pseudomonadati</taxon>
        <taxon>Pseudomonadota</taxon>
        <taxon>Alphaproteobacteria</taxon>
        <taxon>Hyphomicrobiales</taxon>
        <taxon>Methylobacteriaceae</taxon>
        <taxon>Methylobacterium</taxon>
    </lineage>
</organism>
<evidence type="ECO:0000256" key="13">
    <source>
        <dbReference type="ARBA" id="ARBA00022781"/>
    </source>
</evidence>
<evidence type="ECO:0000256" key="18">
    <source>
        <dbReference type="ARBA" id="ARBA00023065"/>
    </source>
</evidence>
<feature type="binding site" description="covalent" evidence="23">
    <location>
        <position position="125"/>
    </location>
    <ligand>
        <name>heme c</name>
        <dbReference type="ChEBI" id="CHEBI:61717"/>
        <label>1</label>
    </ligand>
</feature>
<evidence type="ECO:0000256" key="20">
    <source>
        <dbReference type="ARBA" id="ARBA00025525"/>
    </source>
</evidence>
<dbReference type="InterPro" id="IPR050597">
    <property type="entry name" value="Cytochrome_c_Oxidase_Subunit"/>
</dbReference>
<evidence type="ECO:0000256" key="21">
    <source>
        <dbReference type="PIRNR" id="PIRNR000006"/>
    </source>
</evidence>
<comment type="subunit">
    <text evidence="4">Component of the cbb3-type cytochrome c oxidase at least composed of FixN, FixO, FixQ and FixP.</text>
</comment>
<evidence type="ECO:0000256" key="6">
    <source>
        <dbReference type="ARBA" id="ARBA00022475"/>
    </source>
</evidence>
<evidence type="ECO:0000256" key="1">
    <source>
        <dbReference type="ARBA" id="ARBA00004533"/>
    </source>
</evidence>
<proteinExistence type="inferred from homology"/>
<keyword evidence="7 21" id="KW-0997">Cell inner membrane</keyword>
<evidence type="ECO:0000256" key="15">
    <source>
        <dbReference type="ARBA" id="ARBA00022989"/>
    </source>
</evidence>
<evidence type="ECO:0000256" key="14">
    <source>
        <dbReference type="ARBA" id="ARBA00022982"/>
    </source>
</evidence>
<feature type="binding site" description="axial binding residue" evidence="22">
    <location>
        <position position="129"/>
    </location>
    <ligand>
        <name>heme c</name>
        <dbReference type="ChEBI" id="CHEBI:61717"/>
        <label>1</label>
    </ligand>
    <ligandPart>
        <name>Fe</name>
        <dbReference type="ChEBI" id="CHEBI:18248"/>
    </ligandPart>
</feature>
<evidence type="ECO:0000256" key="8">
    <source>
        <dbReference type="ARBA" id="ARBA00022617"/>
    </source>
</evidence>
<gene>
    <name evidence="28" type="primary">fixP_2</name>
    <name evidence="27" type="ORF">IFDJLNFL_4250</name>
    <name evidence="28" type="ORF">MTDSW087_05310</name>
</gene>
<evidence type="ECO:0000313" key="29">
    <source>
        <dbReference type="Proteomes" id="UP000401717"/>
    </source>
</evidence>
<comment type="subcellular location">
    <subcellularLocation>
        <location evidence="1 21">Cell inner membrane</location>
    </subcellularLocation>
</comment>
<dbReference type="InterPro" id="IPR004678">
    <property type="entry name" value="Cyt_c_oxidase_cbb3_su3"/>
</dbReference>
<keyword evidence="18 21" id="KW-0406">Ion transport</keyword>
<evidence type="ECO:0000313" key="28">
    <source>
        <dbReference type="EMBL" id="VUF15567.1"/>
    </source>
</evidence>
<evidence type="ECO:0000256" key="25">
    <source>
        <dbReference type="SAM" id="Phobius"/>
    </source>
</evidence>
<comment type="pathway">
    <text evidence="2 21">Energy metabolism; oxidative phosphorylation.</text>
</comment>
<comment type="cofactor">
    <cofactor evidence="21 23">
        <name>heme c</name>
        <dbReference type="ChEBI" id="CHEBI:61717"/>
    </cofactor>
    <text evidence="21 23">Binds 2 heme C groups per subunit.</text>
</comment>
<evidence type="ECO:0000256" key="17">
    <source>
        <dbReference type="ARBA" id="ARBA00023004"/>
    </source>
</evidence>
<feature type="binding site" description="covalent" evidence="23">
    <location>
        <position position="225"/>
    </location>
    <ligand>
        <name>heme c</name>
        <dbReference type="ChEBI" id="CHEBI:61717"/>
        <label>2</label>
    </ligand>
</feature>
<dbReference type="InterPro" id="IPR038414">
    <property type="entry name" value="CcoP_N_sf"/>
</dbReference>
<evidence type="ECO:0000256" key="16">
    <source>
        <dbReference type="ARBA" id="ARBA00023002"/>
    </source>
</evidence>
<keyword evidence="12" id="KW-0677">Repeat</keyword>
<protein>
    <recommendedName>
        <fullName evidence="21">Cbb3-type cytochrome c oxidase subunit</fullName>
    </recommendedName>
</protein>
<evidence type="ECO:0000256" key="24">
    <source>
        <dbReference type="SAM" id="MobiDB-lite"/>
    </source>
</evidence>
<dbReference type="NCBIfam" id="TIGR00782">
    <property type="entry name" value="ccoP"/>
    <property type="match status" value="1"/>
</dbReference>
<sequence length="293" mass="30840">MANIAQPGQKQPASPDTTGHEWDGIAEYNNPLPRWWLYGLYATIVWAFGYWIAYPAWPLVSGYTGGVLGYSQRATVLDEVEAVRRERDARGQAQLASATVAEIRADPALLRLALATGKAAFGDNCAACHGTSATGRAGYPNLQDDDWLWGGTAEEIERTVRYGARSGHGEARVGDMPAFGRDGVLSRAEVEAVASYVLALSGKPGVAGANPGKGAEVFAGNCAGCHGERGAGNPEMGAPNLADPIWLYGSSPEQVVATVTNGRKGVMPAWEDRLDPATIKSLAVYVHGLGGGK</sequence>
<evidence type="ECO:0000256" key="10">
    <source>
        <dbReference type="ARBA" id="ARBA00022692"/>
    </source>
</evidence>
<dbReference type="Proteomes" id="UP000401717">
    <property type="component" value="Unassembled WGS sequence"/>
</dbReference>
<reference evidence="27" key="3">
    <citation type="submission" date="2021-08" db="EMBL/GenBank/DDBJ databases">
        <authorList>
            <person name="Tani A."/>
            <person name="Ola A."/>
            <person name="Ogura Y."/>
            <person name="Katsura K."/>
            <person name="Hayashi T."/>
        </authorList>
    </citation>
    <scope>NUCLEOTIDE SEQUENCE</scope>
    <source>
        <strain evidence="27">DSM 22415</strain>
    </source>
</reference>
<evidence type="ECO:0000256" key="23">
    <source>
        <dbReference type="PIRSR" id="PIRSR000006-2"/>
    </source>
</evidence>
<dbReference type="EMBL" id="BPQI01000143">
    <property type="protein sequence ID" value="GJD58331.1"/>
    <property type="molecule type" value="Genomic_DNA"/>
</dbReference>
<feature type="transmembrane region" description="Helical" evidence="25">
    <location>
        <begin position="35"/>
        <end position="53"/>
    </location>
</feature>
<keyword evidence="30" id="KW-1185">Reference proteome</keyword>
<dbReference type="Gene3D" id="6.10.280.130">
    <property type="match status" value="1"/>
</dbReference>
<feature type="binding site" description="axial binding residue" evidence="22">
    <location>
        <position position="176"/>
    </location>
    <ligand>
        <name>heme c</name>
        <dbReference type="ChEBI" id="CHEBI:61717"/>
        <label>2</label>
    </ligand>
    <ligandPart>
        <name>Fe</name>
        <dbReference type="ChEBI" id="CHEBI:18248"/>
    </ligandPart>
</feature>
<evidence type="ECO:0000256" key="11">
    <source>
        <dbReference type="ARBA" id="ARBA00022723"/>
    </source>
</evidence>
<dbReference type="Pfam" id="PF13442">
    <property type="entry name" value="Cytochrome_CBB3"/>
    <property type="match status" value="2"/>
</dbReference>
<dbReference type="UniPathway" id="UPA00705"/>
<feature type="domain" description="Cytochrome c" evidence="26">
    <location>
        <begin position="112"/>
        <end position="201"/>
    </location>
</feature>
<keyword evidence="11 21" id="KW-0479">Metal-binding</keyword>
<evidence type="ECO:0000256" key="9">
    <source>
        <dbReference type="ARBA" id="ARBA00022660"/>
    </source>
</evidence>
<dbReference type="InterPro" id="IPR036909">
    <property type="entry name" value="Cyt_c-like_dom_sf"/>
</dbReference>
<evidence type="ECO:0000256" key="19">
    <source>
        <dbReference type="ARBA" id="ARBA00023136"/>
    </source>
</evidence>
<keyword evidence="8 21" id="KW-0349">Heme</keyword>
<keyword evidence="14 21" id="KW-0249">Electron transport</keyword>
<comment type="similarity">
    <text evidence="3 21">Belongs to the CcoP / FixP family.</text>
</comment>
<evidence type="ECO:0000313" key="27">
    <source>
        <dbReference type="EMBL" id="GJD58331.1"/>
    </source>
</evidence>
<feature type="binding site" description="covalent" evidence="23">
    <location>
        <position position="222"/>
    </location>
    <ligand>
        <name>heme c</name>
        <dbReference type="ChEBI" id="CHEBI:61717"/>
        <label>2</label>
    </ligand>
</feature>
<reference evidence="27" key="2">
    <citation type="journal article" date="2021" name="Front. Microbiol.">
        <title>Comprehensive Comparative Genomics and Phenotyping of Methylobacterium Species.</title>
        <authorList>
            <person name="Alessa O."/>
            <person name="Ogura Y."/>
            <person name="Fujitani Y."/>
            <person name="Takami H."/>
            <person name="Hayashi T."/>
            <person name="Sahin N."/>
            <person name="Tani A."/>
        </authorList>
    </citation>
    <scope>NUCLEOTIDE SEQUENCE</scope>
    <source>
        <strain evidence="27">DSM 22415</strain>
    </source>
</reference>
<keyword evidence="9 21" id="KW-0679">Respiratory chain</keyword>
<keyword evidence="19 21" id="KW-0472">Membrane</keyword>
<dbReference type="GO" id="GO:0005506">
    <property type="term" value="F:iron ion binding"/>
    <property type="evidence" value="ECO:0007669"/>
    <property type="project" value="InterPro"/>
</dbReference>
<keyword evidence="16 21" id="KW-0560">Oxidoreductase</keyword>
<evidence type="ECO:0000259" key="26">
    <source>
        <dbReference type="PROSITE" id="PS51007"/>
    </source>
</evidence>
<dbReference type="PIRSF" id="PIRSF000006">
    <property type="entry name" value="Cbb3-Cox_fixP"/>
    <property type="match status" value="1"/>
</dbReference>
<evidence type="ECO:0000256" key="22">
    <source>
        <dbReference type="PIRSR" id="PIRSR000006-1"/>
    </source>
</evidence>
<keyword evidence="13 21" id="KW-0375">Hydrogen ion transport</keyword>